<gene>
    <name evidence="1" type="ORF">NCAV_1744</name>
</gene>
<name>A0A2K5ATE4_9ARCH</name>
<organism evidence="1 2">
    <name type="scientific">Candidatus Nitrosocaldus cavascurensis</name>
    <dbReference type="NCBI Taxonomy" id="2058097"/>
    <lineage>
        <taxon>Archaea</taxon>
        <taxon>Nitrososphaerota</taxon>
        <taxon>Nitrososphaeria</taxon>
        <taxon>Candidatus Nitrosocaldales</taxon>
        <taxon>Candidatus Nitrosocaldaceae</taxon>
        <taxon>Candidatus Nitrosocaldus</taxon>
    </lineage>
</organism>
<protein>
    <submittedName>
        <fullName evidence="1">Uncharacterized protein</fullName>
    </submittedName>
</protein>
<dbReference type="Proteomes" id="UP000236248">
    <property type="component" value="Chromosome NCAV"/>
</dbReference>
<evidence type="ECO:0000313" key="1">
    <source>
        <dbReference type="EMBL" id="SPC34907.1"/>
    </source>
</evidence>
<dbReference type="AlphaFoldDB" id="A0A2K5ATE4"/>
<evidence type="ECO:0000313" key="2">
    <source>
        <dbReference type="Proteomes" id="UP000236248"/>
    </source>
</evidence>
<reference evidence="2" key="1">
    <citation type="submission" date="2018-01" db="EMBL/GenBank/DDBJ databases">
        <authorList>
            <person name="Kerou L M."/>
        </authorList>
    </citation>
    <scope>NUCLEOTIDE SEQUENCE [LARGE SCALE GENOMIC DNA]</scope>
    <source>
        <strain evidence="2">SCU2</strain>
    </source>
</reference>
<proteinExistence type="predicted"/>
<sequence length="46" mass="5101">MYTSLNIGGELLVSRTISSKVSTVMENILNSSSLLLTMYISHIRNI</sequence>
<dbReference type="KEGG" id="ncv:NCAV_1744"/>
<dbReference type="EMBL" id="LT981265">
    <property type="protein sequence ID" value="SPC34907.1"/>
    <property type="molecule type" value="Genomic_DNA"/>
</dbReference>
<keyword evidence="2" id="KW-1185">Reference proteome</keyword>
<accession>A0A2K5ATE4</accession>